<dbReference type="EMBL" id="BLKM01006607">
    <property type="protein sequence ID" value="GFG28335.1"/>
    <property type="molecule type" value="Genomic_DNA"/>
</dbReference>
<feature type="transmembrane region" description="Helical" evidence="2">
    <location>
        <begin position="286"/>
        <end position="309"/>
    </location>
</feature>
<feature type="transmembrane region" description="Helical" evidence="2">
    <location>
        <begin position="345"/>
        <end position="364"/>
    </location>
</feature>
<protein>
    <recommendedName>
        <fullName evidence="5">Thiamine transporter 2</fullName>
    </recommendedName>
</protein>
<feature type="transmembrane region" description="Helical" evidence="2">
    <location>
        <begin position="254"/>
        <end position="274"/>
    </location>
</feature>
<gene>
    <name evidence="3" type="ORF">Cfor_09087</name>
</gene>
<name>A0A6L2PCQ0_COPFO</name>
<sequence length="450" mass="51384">MFLSRTVTLPSKFTVMEIWLKVSILLCVFGFVKEFRPSEPFITPYLMGEWKNFTDRDIEVIFSTGTYAYLVELVFVFLVTDLLRYKPVIVLDGISAIVTWTLLIWGKSIQLMQILTALRIKPHKEYKHVPTELISSIHYADTSVILATIWALFLPPVKHSIYFNRLHVDRQDEIAGTENHGAITGDPISESPELSQNPYVEVTESVPHCVETHETSRLQNSQARFTNRWKTAYYYLWKDFTSAYTNPYVVKWSFWWALSTCGFLQVLNYVQLIWNSIINENGNTEIYHGAVEATYTVIGATASLGCGWLRLNWQMLGEATLAVFSIIEGALLILLTMTNNLMVAYTYYILFGIIYHTMITVANAEVAKHLNDDSCGLIFGVNTFIALVLQTVLTVIVVDERGLALETRPQFLVYGGYYVVLGVLFGCMSVFTLCKREIRTQKLWLPKEMA</sequence>
<keyword evidence="4" id="KW-1185">Reference proteome</keyword>
<dbReference type="OrthoDB" id="18814at2759"/>
<dbReference type="InParanoid" id="A0A6L2PCQ0"/>
<keyword evidence="2" id="KW-0812">Transmembrane</keyword>
<feature type="transmembrane region" description="Helical" evidence="2">
    <location>
        <begin position="85"/>
        <end position="105"/>
    </location>
</feature>
<comment type="similarity">
    <text evidence="1">Belongs to the reduced folate carrier (RFC) transporter (TC 2.A.48) family.</text>
</comment>
<dbReference type="PANTHER" id="PTHR10686">
    <property type="entry name" value="FOLATE TRANSPORTER"/>
    <property type="match status" value="1"/>
</dbReference>
<evidence type="ECO:0000256" key="2">
    <source>
        <dbReference type="SAM" id="Phobius"/>
    </source>
</evidence>
<dbReference type="FunCoup" id="A0A6L2PCQ0">
    <property type="interactions" value="244"/>
</dbReference>
<dbReference type="SUPFAM" id="SSF103473">
    <property type="entry name" value="MFS general substrate transporter"/>
    <property type="match status" value="1"/>
</dbReference>
<evidence type="ECO:0008006" key="5">
    <source>
        <dbReference type="Google" id="ProtNLM"/>
    </source>
</evidence>
<dbReference type="AlphaFoldDB" id="A0A6L2PCQ0"/>
<reference evidence="4" key="1">
    <citation type="submission" date="2020-01" db="EMBL/GenBank/DDBJ databases">
        <title>Draft genome sequence of the Termite Coptotermes fromosanus.</title>
        <authorList>
            <person name="Itakura S."/>
            <person name="Yosikawa Y."/>
            <person name="Umezawa K."/>
        </authorList>
    </citation>
    <scope>NUCLEOTIDE SEQUENCE [LARGE SCALE GENOMIC DNA]</scope>
</reference>
<dbReference type="Pfam" id="PF01770">
    <property type="entry name" value="Folate_carrier"/>
    <property type="match status" value="2"/>
</dbReference>
<dbReference type="GO" id="GO:0005886">
    <property type="term" value="C:plasma membrane"/>
    <property type="evidence" value="ECO:0007669"/>
    <property type="project" value="TreeGrafter"/>
</dbReference>
<dbReference type="InterPro" id="IPR002666">
    <property type="entry name" value="Folate_carrier"/>
</dbReference>
<organism evidence="3 4">
    <name type="scientific">Coptotermes formosanus</name>
    <name type="common">Formosan subterranean termite</name>
    <dbReference type="NCBI Taxonomy" id="36987"/>
    <lineage>
        <taxon>Eukaryota</taxon>
        <taxon>Metazoa</taxon>
        <taxon>Ecdysozoa</taxon>
        <taxon>Arthropoda</taxon>
        <taxon>Hexapoda</taxon>
        <taxon>Insecta</taxon>
        <taxon>Pterygota</taxon>
        <taxon>Neoptera</taxon>
        <taxon>Polyneoptera</taxon>
        <taxon>Dictyoptera</taxon>
        <taxon>Blattodea</taxon>
        <taxon>Blattoidea</taxon>
        <taxon>Termitoidae</taxon>
        <taxon>Rhinotermitidae</taxon>
        <taxon>Coptotermes</taxon>
    </lineage>
</organism>
<dbReference type="Proteomes" id="UP000502823">
    <property type="component" value="Unassembled WGS sequence"/>
</dbReference>
<feature type="transmembrane region" description="Helical" evidence="2">
    <location>
        <begin position="376"/>
        <end position="397"/>
    </location>
</feature>
<evidence type="ECO:0000313" key="3">
    <source>
        <dbReference type="EMBL" id="GFG28335.1"/>
    </source>
</evidence>
<evidence type="ECO:0000313" key="4">
    <source>
        <dbReference type="Proteomes" id="UP000502823"/>
    </source>
</evidence>
<proteinExistence type="inferred from homology"/>
<keyword evidence="2" id="KW-0472">Membrane</keyword>
<evidence type="ECO:0000256" key="1">
    <source>
        <dbReference type="ARBA" id="ARBA00005773"/>
    </source>
</evidence>
<feature type="transmembrane region" description="Helical" evidence="2">
    <location>
        <begin position="417"/>
        <end position="434"/>
    </location>
</feature>
<dbReference type="Gene3D" id="1.20.1250.20">
    <property type="entry name" value="MFS general substrate transporter like domains"/>
    <property type="match status" value="1"/>
</dbReference>
<accession>A0A6L2PCQ0</accession>
<dbReference type="GO" id="GO:0090482">
    <property type="term" value="F:vitamin transmembrane transporter activity"/>
    <property type="evidence" value="ECO:0007669"/>
    <property type="project" value="InterPro"/>
</dbReference>
<feature type="transmembrane region" description="Helical" evidence="2">
    <location>
        <begin position="60"/>
        <end position="79"/>
    </location>
</feature>
<keyword evidence="2" id="KW-1133">Transmembrane helix</keyword>
<dbReference type="InterPro" id="IPR036259">
    <property type="entry name" value="MFS_trans_sf"/>
</dbReference>
<feature type="transmembrane region" description="Helical" evidence="2">
    <location>
        <begin position="321"/>
        <end position="339"/>
    </location>
</feature>
<feature type="transmembrane region" description="Helical" evidence="2">
    <location>
        <begin position="13"/>
        <end position="32"/>
    </location>
</feature>
<dbReference type="PANTHER" id="PTHR10686:SF18">
    <property type="entry name" value="IP11787P-RELATED"/>
    <property type="match status" value="1"/>
</dbReference>
<comment type="caution">
    <text evidence="3">The sequence shown here is derived from an EMBL/GenBank/DDBJ whole genome shotgun (WGS) entry which is preliminary data.</text>
</comment>